<dbReference type="PRINTS" id="PR00722">
    <property type="entry name" value="CHYMOTRYPSIN"/>
</dbReference>
<proteinExistence type="predicted"/>
<evidence type="ECO:0000313" key="4">
    <source>
        <dbReference type="Proteomes" id="UP000494165"/>
    </source>
</evidence>
<dbReference type="GO" id="GO:0004252">
    <property type="term" value="F:serine-type endopeptidase activity"/>
    <property type="evidence" value="ECO:0007669"/>
    <property type="project" value="InterPro"/>
</dbReference>
<comment type="caution">
    <text evidence="3">The sequence shown here is derived from an EMBL/GenBank/DDBJ whole genome shotgun (WGS) entry which is preliminary data.</text>
</comment>
<sequence>MSWTVIGALILLSSQAFAEDLEGRFTGGADVQFVPGFVATILPLGLVTNNTEFCGGVLINSSLVLTVASCMFGSNAAIISAGFRTDNLVAEIATGQISYMTQIYYHPDFMRNTHINDIAIIRVYPPFNITSTVYPINLPKGSNVRGDAIGKNWQLTWFSFGNFNQTTMPDTMQSVEFTYLPTKNCTSIYAKKPYWYTLQKTLFCMAPSQTVGICPGDAGSPVIAVDKKTNKPFLVGLANRDTDDRCPVTPTATNKHTPDLFVRIDPFFKWIQSMGGPKSQ</sequence>
<dbReference type="InterPro" id="IPR001254">
    <property type="entry name" value="Trypsin_dom"/>
</dbReference>
<reference evidence="3 4" key="1">
    <citation type="submission" date="2020-04" db="EMBL/GenBank/DDBJ databases">
        <authorList>
            <person name="Alioto T."/>
            <person name="Alioto T."/>
            <person name="Gomez Garrido J."/>
        </authorList>
    </citation>
    <scope>NUCLEOTIDE SEQUENCE [LARGE SCALE GENOMIC DNA]</scope>
</reference>
<protein>
    <recommendedName>
        <fullName evidence="2">Peptidase S1 domain-containing protein</fullName>
    </recommendedName>
</protein>
<evidence type="ECO:0000256" key="1">
    <source>
        <dbReference type="SAM" id="SignalP"/>
    </source>
</evidence>
<gene>
    <name evidence="3" type="ORF">CLODIP_2_CD03736</name>
</gene>
<feature type="chain" id="PRO_5035910454" description="Peptidase S1 domain-containing protein" evidence="1">
    <location>
        <begin position="19"/>
        <end position="280"/>
    </location>
</feature>
<dbReference type="Pfam" id="PF00089">
    <property type="entry name" value="Trypsin"/>
    <property type="match status" value="1"/>
</dbReference>
<dbReference type="InterPro" id="IPR051333">
    <property type="entry name" value="CLIP_Serine_Protease"/>
</dbReference>
<name>A0A8S1D689_9INSE</name>
<accession>A0A8S1D689</accession>
<dbReference type="PANTHER" id="PTHR24260">
    <property type="match status" value="1"/>
</dbReference>
<dbReference type="SUPFAM" id="SSF50494">
    <property type="entry name" value="Trypsin-like serine proteases"/>
    <property type="match status" value="1"/>
</dbReference>
<feature type="domain" description="Peptidase S1" evidence="2">
    <location>
        <begin position="25"/>
        <end position="276"/>
    </location>
</feature>
<dbReference type="Proteomes" id="UP000494165">
    <property type="component" value="Unassembled WGS sequence"/>
</dbReference>
<dbReference type="AlphaFoldDB" id="A0A8S1D689"/>
<dbReference type="InterPro" id="IPR001314">
    <property type="entry name" value="Peptidase_S1A"/>
</dbReference>
<dbReference type="InterPro" id="IPR009003">
    <property type="entry name" value="Peptidase_S1_PA"/>
</dbReference>
<feature type="signal peptide" evidence="1">
    <location>
        <begin position="1"/>
        <end position="18"/>
    </location>
</feature>
<dbReference type="Gene3D" id="2.40.10.10">
    <property type="entry name" value="Trypsin-like serine proteases"/>
    <property type="match status" value="1"/>
</dbReference>
<dbReference type="GO" id="GO:0006508">
    <property type="term" value="P:proteolysis"/>
    <property type="evidence" value="ECO:0007669"/>
    <property type="project" value="InterPro"/>
</dbReference>
<keyword evidence="1" id="KW-0732">Signal</keyword>
<dbReference type="InterPro" id="IPR043504">
    <property type="entry name" value="Peptidase_S1_PA_chymotrypsin"/>
</dbReference>
<keyword evidence="4" id="KW-1185">Reference proteome</keyword>
<dbReference type="PANTHER" id="PTHR24260:SF132">
    <property type="entry name" value="PEPTIDASE S1 DOMAIN-CONTAINING PROTEIN"/>
    <property type="match status" value="1"/>
</dbReference>
<dbReference type="EMBL" id="CADEPI010000127">
    <property type="protein sequence ID" value="CAB3376424.1"/>
    <property type="molecule type" value="Genomic_DNA"/>
</dbReference>
<evidence type="ECO:0000313" key="3">
    <source>
        <dbReference type="EMBL" id="CAB3376424.1"/>
    </source>
</evidence>
<dbReference type="PROSITE" id="PS50240">
    <property type="entry name" value="TRYPSIN_DOM"/>
    <property type="match status" value="1"/>
</dbReference>
<dbReference type="OrthoDB" id="7315458at2759"/>
<organism evidence="3 4">
    <name type="scientific">Cloeon dipterum</name>
    <dbReference type="NCBI Taxonomy" id="197152"/>
    <lineage>
        <taxon>Eukaryota</taxon>
        <taxon>Metazoa</taxon>
        <taxon>Ecdysozoa</taxon>
        <taxon>Arthropoda</taxon>
        <taxon>Hexapoda</taxon>
        <taxon>Insecta</taxon>
        <taxon>Pterygota</taxon>
        <taxon>Palaeoptera</taxon>
        <taxon>Ephemeroptera</taxon>
        <taxon>Pisciforma</taxon>
        <taxon>Baetidae</taxon>
        <taxon>Cloeon</taxon>
    </lineage>
</organism>
<dbReference type="SMART" id="SM00020">
    <property type="entry name" value="Tryp_SPc"/>
    <property type="match status" value="1"/>
</dbReference>
<evidence type="ECO:0000259" key="2">
    <source>
        <dbReference type="PROSITE" id="PS50240"/>
    </source>
</evidence>